<proteinExistence type="predicted"/>
<protein>
    <recommendedName>
        <fullName evidence="3">Fungal N-terminal domain-containing protein</fullName>
    </recommendedName>
</protein>
<accession>A0AAX4KAG0</accession>
<reference evidence="1 2" key="1">
    <citation type="submission" date="2024-01" db="EMBL/GenBank/DDBJ databases">
        <title>Comparative genomics of Cryptococcus and Kwoniella reveals pathogenesis evolution and contrasting modes of karyotype evolution via chromosome fusion or intercentromeric recombination.</title>
        <authorList>
            <person name="Coelho M.A."/>
            <person name="David-Palma M."/>
            <person name="Shea T."/>
            <person name="Bowers K."/>
            <person name="McGinley-Smith S."/>
            <person name="Mohammad A.W."/>
            <person name="Gnirke A."/>
            <person name="Yurkov A.M."/>
            <person name="Nowrousian M."/>
            <person name="Sun S."/>
            <person name="Cuomo C.A."/>
            <person name="Heitman J."/>
        </authorList>
    </citation>
    <scope>NUCLEOTIDE SEQUENCE [LARGE SCALE GENOMIC DNA]</scope>
    <source>
        <strain evidence="1 2">PYCC6329</strain>
    </source>
</reference>
<organism evidence="1 2">
    <name type="scientific">Kwoniella europaea PYCC6329</name>
    <dbReference type="NCBI Taxonomy" id="1423913"/>
    <lineage>
        <taxon>Eukaryota</taxon>
        <taxon>Fungi</taxon>
        <taxon>Dikarya</taxon>
        <taxon>Basidiomycota</taxon>
        <taxon>Agaricomycotina</taxon>
        <taxon>Tremellomycetes</taxon>
        <taxon>Tremellales</taxon>
        <taxon>Cryptococcaceae</taxon>
        <taxon>Kwoniella</taxon>
    </lineage>
</organism>
<dbReference type="KEGG" id="ker:91099568"/>
<evidence type="ECO:0008006" key="3">
    <source>
        <dbReference type="Google" id="ProtNLM"/>
    </source>
</evidence>
<name>A0AAX4KAG0_9TREE</name>
<gene>
    <name evidence="1" type="ORF">V865_000764</name>
</gene>
<dbReference type="EMBL" id="CP144089">
    <property type="protein sequence ID" value="WWD02722.1"/>
    <property type="molecule type" value="Genomic_DNA"/>
</dbReference>
<sequence length="345" mass="38983">MNISSDLMSVQTLESVAPTEVETFLKAIDLMERNVKELDKCSQQLGETLQMSMEGTLGNDEKGILARVSSTDTWYNAAKISCGQAWHKLGDPNCVELQRASHIHSRKETVTNQIHDTILPYASNWLSAAFDEIVQQTNTISETHREFRQDPENWKKTRGIQSLENVHKALRSYNQNIRAALTCSQALTSKGFGKLQESKAATLHLSHQMERVYRPWSDDTALYKSESIQWGTQVFTELKSECEGFLRLVGSAPILSTSDERSNWERELAASRDRLTTLYASAASHKEDWKTLFCIVEPNHEYRTTCEAWGKISVEVRNAFRTLNCRGAQGSSLNLDSLTSVLEDL</sequence>
<keyword evidence="2" id="KW-1185">Reference proteome</keyword>
<dbReference type="AlphaFoldDB" id="A0AAX4KAG0"/>
<dbReference type="GeneID" id="91099568"/>
<dbReference type="Proteomes" id="UP001358614">
    <property type="component" value="Chromosome 1"/>
</dbReference>
<evidence type="ECO:0000313" key="2">
    <source>
        <dbReference type="Proteomes" id="UP001358614"/>
    </source>
</evidence>
<dbReference type="RefSeq" id="XP_066080689.1">
    <property type="nucleotide sequence ID" value="XM_066224592.1"/>
</dbReference>
<evidence type="ECO:0000313" key="1">
    <source>
        <dbReference type="EMBL" id="WWD02722.1"/>
    </source>
</evidence>